<evidence type="ECO:0000256" key="3">
    <source>
        <dbReference type="ARBA" id="ARBA00022840"/>
    </source>
</evidence>
<dbReference type="PANTHER" id="PTHR43875:SF1">
    <property type="entry name" value="OSMOPROTECTIVE COMPOUNDS UPTAKE ATP-BINDING PROTEIN GGTA"/>
    <property type="match status" value="1"/>
</dbReference>
<dbReference type="InterPro" id="IPR003439">
    <property type="entry name" value="ABC_transporter-like_ATP-bd"/>
</dbReference>
<reference evidence="5 6" key="1">
    <citation type="submission" date="2011-09" db="EMBL/GenBank/DDBJ databases">
        <title>The Genome Sequence of Bacillus smithii 7_3_47FAA.</title>
        <authorList>
            <consortium name="The Broad Institute Genome Sequencing Platform"/>
            <person name="Earl A."/>
            <person name="Ward D."/>
            <person name="Feldgarden M."/>
            <person name="Gevers D."/>
            <person name="Daigneault M."/>
            <person name="Strauss J."/>
            <person name="Allen-Vercoe E."/>
            <person name="Young S.K."/>
            <person name="Zeng Q."/>
            <person name="Gargeya S."/>
            <person name="Fitzgerald M."/>
            <person name="Haas B."/>
            <person name="Abouelleil A."/>
            <person name="Alvarado L."/>
            <person name="Arachchi H.M."/>
            <person name="Berlin A."/>
            <person name="Brown A."/>
            <person name="Chapman S.B."/>
            <person name="Chen Z."/>
            <person name="Dunbar C."/>
            <person name="Freedman E."/>
            <person name="Gearin G."/>
            <person name="Goldberg J."/>
            <person name="Griggs A."/>
            <person name="Gujja S."/>
            <person name="Heiman D."/>
            <person name="Howarth C."/>
            <person name="Larson L."/>
            <person name="Lui A."/>
            <person name="MacDonald P.J.P."/>
            <person name="Montmayeur A."/>
            <person name="Murphy C."/>
            <person name="Neiman D."/>
            <person name="Pearson M."/>
            <person name="Priest M."/>
            <person name="Roberts A."/>
            <person name="Saif S."/>
            <person name="Shea T."/>
            <person name="Shenoy N."/>
            <person name="Sisk P."/>
            <person name="Stolte C."/>
            <person name="Sykes S."/>
            <person name="Wortman J."/>
            <person name="Nusbaum C."/>
            <person name="Birren B."/>
        </authorList>
    </citation>
    <scope>NUCLEOTIDE SEQUENCE [LARGE SCALE GENOMIC DNA]</scope>
    <source>
        <strain evidence="5 6">7_3_47FAA</strain>
    </source>
</reference>
<dbReference type="HOGENOM" id="CLU_000604_1_1_9"/>
<dbReference type="Gene3D" id="2.40.50.140">
    <property type="entry name" value="Nucleic acid-binding proteins"/>
    <property type="match status" value="1"/>
</dbReference>
<dbReference type="Gene3D" id="3.40.50.300">
    <property type="entry name" value="P-loop containing nucleotide triphosphate hydrolases"/>
    <property type="match status" value="1"/>
</dbReference>
<dbReference type="PATRIC" id="fig|665952.3.peg.358"/>
<gene>
    <name evidence="5" type="ORF">HMPREF1015_01222</name>
</gene>
<evidence type="ECO:0000313" key="5">
    <source>
        <dbReference type="EMBL" id="EHL79408.1"/>
    </source>
</evidence>
<dbReference type="CDD" id="cd03301">
    <property type="entry name" value="ABC_MalK_N"/>
    <property type="match status" value="1"/>
</dbReference>
<dbReference type="Pfam" id="PF17912">
    <property type="entry name" value="OB_MalK"/>
    <property type="match status" value="1"/>
</dbReference>
<keyword evidence="3" id="KW-0067">ATP-binding</keyword>
<keyword evidence="6" id="KW-1185">Reference proteome</keyword>
<dbReference type="AlphaFoldDB" id="G9QHG3"/>
<dbReference type="InterPro" id="IPR008995">
    <property type="entry name" value="Mo/tungstate-bd_C_term_dom"/>
</dbReference>
<dbReference type="GO" id="GO:0008643">
    <property type="term" value="P:carbohydrate transport"/>
    <property type="evidence" value="ECO:0007669"/>
    <property type="project" value="InterPro"/>
</dbReference>
<dbReference type="SUPFAM" id="SSF52540">
    <property type="entry name" value="P-loop containing nucleoside triphosphate hydrolases"/>
    <property type="match status" value="1"/>
</dbReference>
<dbReference type="EMBL" id="ACWF01000014">
    <property type="protein sequence ID" value="EHL79408.1"/>
    <property type="molecule type" value="Genomic_DNA"/>
</dbReference>
<dbReference type="PROSITE" id="PS50893">
    <property type="entry name" value="ABC_TRANSPORTER_2"/>
    <property type="match status" value="1"/>
</dbReference>
<dbReference type="FunFam" id="3.40.50.300:FF:000042">
    <property type="entry name" value="Maltose/maltodextrin ABC transporter, ATP-binding protein"/>
    <property type="match status" value="1"/>
</dbReference>
<evidence type="ECO:0000259" key="4">
    <source>
        <dbReference type="PROSITE" id="PS50893"/>
    </source>
</evidence>
<dbReference type="RefSeq" id="WP_003352631.1">
    <property type="nucleotide sequence ID" value="NZ_JH414740.1"/>
</dbReference>
<evidence type="ECO:0000313" key="6">
    <source>
        <dbReference type="Proteomes" id="UP000011747"/>
    </source>
</evidence>
<dbReference type="PROSITE" id="PS00211">
    <property type="entry name" value="ABC_TRANSPORTER_1"/>
    <property type="match status" value="1"/>
</dbReference>
<dbReference type="InterPro" id="IPR027417">
    <property type="entry name" value="P-loop_NTPase"/>
</dbReference>
<dbReference type="SMART" id="SM00382">
    <property type="entry name" value="AAA"/>
    <property type="match status" value="1"/>
</dbReference>
<dbReference type="InterPro" id="IPR040582">
    <property type="entry name" value="OB_MalK-like"/>
</dbReference>
<dbReference type="PANTHER" id="PTHR43875">
    <property type="entry name" value="MALTODEXTRIN IMPORT ATP-BINDING PROTEIN MSMX"/>
    <property type="match status" value="1"/>
</dbReference>
<dbReference type="GO" id="GO:0016887">
    <property type="term" value="F:ATP hydrolysis activity"/>
    <property type="evidence" value="ECO:0007669"/>
    <property type="project" value="InterPro"/>
</dbReference>
<dbReference type="InterPro" id="IPR017871">
    <property type="entry name" value="ABC_transporter-like_CS"/>
</dbReference>
<dbReference type="InterPro" id="IPR015855">
    <property type="entry name" value="ABC_transpr_MalK-like"/>
</dbReference>
<dbReference type="Proteomes" id="UP000011747">
    <property type="component" value="Unassembled WGS sequence"/>
</dbReference>
<evidence type="ECO:0000256" key="1">
    <source>
        <dbReference type="ARBA" id="ARBA00022448"/>
    </source>
</evidence>
<dbReference type="Pfam" id="PF00005">
    <property type="entry name" value="ABC_tran"/>
    <property type="match status" value="1"/>
</dbReference>
<dbReference type="InterPro" id="IPR047641">
    <property type="entry name" value="ABC_transpr_MalK/UgpC-like"/>
</dbReference>
<comment type="caution">
    <text evidence="5">The sequence shown here is derived from an EMBL/GenBank/DDBJ whole genome shotgun (WGS) entry which is preliminary data.</text>
</comment>
<accession>G9QHG3</accession>
<dbReference type="GO" id="GO:0055052">
    <property type="term" value="C:ATP-binding cassette (ABC) transporter complex, substrate-binding subunit-containing"/>
    <property type="evidence" value="ECO:0007669"/>
    <property type="project" value="TreeGrafter"/>
</dbReference>
<proteinExistence type="predicted"/>
<dbReference type="GO" id="GO:0005524">
    <property type="term" value="F:ATP binding"/>
    <property type="evidence" value="ECO:0007669"/>
    <property type="project" value="UniProtKB-KW"/>
</dbReference>
<dbReference type="Gene3D" id="2.40.50.100">
    <property type="match status" value="1"/>
</dbReference>
<dbReference type="InterPro" id="IPR003593">
    <property type="entry name" value="AAA+_ATPase"/>
</dbReference>
<dbReference type="NCBIfam" id="NF008653">
    <property type="entry name" value="PRK11650.1"/>
    <property type="match status" value="1"/>
</dbReference>
<sequence>MADIRFEHVSKVYHGDIEAVRDFSLHISDQEFLVIVGPSGSGKSTVLRMAAGLEEITKGNLYLDGKLINNIPPKDRDLAMVFQHYALYPHMTVYGNMAFSLKLQKLPKSEIDKRVRWAADVLGLKGKLDRKPRELSGGERQRVALGRAIVRHPQAFLFDEPLSNLDAMLRVQMRNEIKKLHQQLKTTSIYVTHDQVEAMTLGTRLVVMKEGEIQQVGTPQEVYENPANQFVGEFIGSPAMNFFVGRLENGFFQIGDLFFKLPEQKASFLKARGYDRQTVLLGIRPEHIITVSEGMTDSATVTANIQLVEFMGAETILSFHVGGQPCLAKVPSDKGWKAGEQAAFRFQLEKSCFFDAKTKWRIDKAGS</sequence>
<dbReference type="InterPro" id="IPR012340">
    <property type="entry name" value="NA-bd_OB-fold"/>
</dbReference>
<keyword evidence="1" id="KW-0813">Transport</keyword>
<feature type="domain" description="ABC transporter" evidence="4">
    <location>
        <begin position="4"/>
        <end position="235"/>
    </location>
</feature>
<keyword evidence="2" id="KW-0547">Nucleotide-binding</keyword>
<protein>
    <recommendedName>
        <fullName evidence="4">ABC transporter domain-containing protein</fullName>
    </recommendedName>
</protein>
<dbReference type="SUPFAM" id="SSF50331">
    <property type="entry name" value="MOP-like"/>
    <property type="match status" value="1"/>
</dbReference>
<name>G9QHG3_9BACI</name>
<evidence type="ECO:0000256" key="2">
    <source>
        <dbReference type="ARBA" id="ARBA00022741"/>
    </source>
</evidence>
<organism evidence="5 6">
    <name type="scientific">Bacillus smithii 7_3_47FAA</name>
    <dbReference type="NCBI Taxonomy" id="665952"/>
    <lineage>
        <taxon>Bacteria</taxon>
        <taxon>Bacillati</taxon>
        <taxon>Bacillota</taxon>
        <taxon>Bacilli</taxon>
        <taxon>Bacillales</taxon>
        <taxon>Bacillaceae</taxon>
        <taxon>Bacillus</taxon>
    </lineage>
</organism>
<dbReference type="GO" id="GO:0140359">
    <property type="term" value="F:ABC-type transporter activity"/>
    <property type="evidence" value="ECO:0007669"/>
    <property type="project" value="InterPro"/>
</dbReference>